<evidence type="ECO:0000256" key="2">
    <source>
        <dbReference type="ARBA" id="ARBA00004371"/>
    </source>
</evidence>
<evidence type="ECO:0000256" key="8">
    <source>
        <dbReference type="ARBA" id="ARBA00022670"/>
    </source>
</evidence>
<sequence length="473" mass="49876">MFLKQFVISALVLAFAGPALAQEKAPPALSDAQAKTADRLIDAGLEDDLAWDILESLTTEVGPRLGGSPAEARARDWGVAKLKALGFKNVRIETYEMPYWARVSESAEIISPFPQPLAVTALGRSKATPEGGVTGEVVRFPTLLALQAAPETGFEGKIVFVDEPMARTQDGSGYGTAVAKRSQAAVEAGKRGAVASLIRSAGTDSHRNPHTGGGLRGEGETAVPAAALSNPDADQLARALERAKGPVTVKLNLQVETAESVTSGNVVGEIPGQTDEIIVIGGHLDSWDLGTGAIDDASGIAITTAAAKLVGDLKGKPKRTLRVVMWGAEEVGIYGGKAYADAHKDEIDKHVLAAESDFGAGVVYRFDTRFSEEERPKAKVFEGALRRLAVTPGNNMAFGGADVGGVRDLGVPVVSLRQDGTDYFDLHHTPDDTLDKVDLTELRQNVAAWAAFLYIASELDGDFGRLPVKGDAQ</sequence>
<keyword evidence="16" id="KW-0865">Zymogen</keyword>
<evidence type="ECO:0000256" key="4">
    <source>
        <dbReference type="ARBA" id="ARBA00004613"/>
    </source>
</evidence>
<keyword evidence="18" id="KW-0458">Lysosome</keyword>
<evidence type="ECO:0000256" key="18">
    <source>
        <dbReference type="ARBA" id="ARBA00023228"/>
    </source>
</evidence>
<organism evidence="23 24">
    <name type="scientific">Hyphococcus aureus</name>
    <dbReference type="NCBI Taxonomy" id="2666033"/>
    <lineage>
        <taxon>Bacteria</taxon>
        <taxon>Pseudomonadati</taxon>
        <taxon>Pseudomonadota</taxon>
        <taxon>Alphaproteobacteria</taxon>
        <taxon>Parvularculales</taxon>
        <taxon>Parvularculaceae</taxon>
        <taxon>Hyphococcus</taxon>
    </lineage>
</organism>
<dbReference type="PANTHER" id="PTHR12053:SF3">
    <property type="entry name" value="CARBOXYPEPTIDASE Q"/>
    <property type="match status" value="1"/>
</dbReference>
<evidence type="ECO:0000256" key="17">
    <source>
        <dbReference type="ARBA" id="ARBA00023180"/>
    </source>
</evidence>
<keyword evidence="17" id="KW-0325">Glycoprotein</keyword>
<dbReference type="InterPro" id="IPR039866">
    <property type="entry name" value="CPQ"/>
</dbReference>
<evidence type="ECO:0000256" key="1">
    <source>
        <dbReference type="ARBA" id="ARBA00004240"/>
    </source>
</evidence>
<feature type="chain" id="PRO_5045889358" description="Carboxypeptidase Q" evidence="21">
    <location>
        <begin position="22"/>
        <end position="473"/>
    </location>
</feature>
<evidence type="ECO:0000256" key="11">
    <source>
        <dbReference type="ARBA" id="ARBA00022801"/>
    </source>
</evidence>
<keyword evidence="11" id="KW-0378">Hydrolase</keyword>
<comment type="caution">
    <text evidence="23">The sequence shown here is derived from an EMBL/GenBank/DDBJ whole genome shotgun (WGS) entry which is preliminary data.</text>
</comment>
<comment type="subunit">
    <text evidence="19">Homodimer. The monomeric form is inactive while the homodimer is active.</text>
</comment>
<keyword evidence="15" id="KW-0482">Metalloprotease</keyword>
<dbReference type="EMBL" id="JBHPON010000001">
    <property type="protein sequence ID" value="MFC6034680.1"/>
    <property type="molecule type" value="Genomic_DNA"/>
</dbReference>
<evidence type="ECO:0000256" key="7">
    <source>
        <dbReference type="ARBA" id="ARBA00022645"/>
    </source>
</evidence>
<evidence type="ECO:0000256" key="15">
    <source>
        <dbReference type="ARBA" id="ARBA00023049"/>
    </source>
</evidence>
<evidence type="ECO:0000256" key="21">
    <source>
        <dbReference type="SAM" id="SignalP"/>
    </source>
</evidence>
<evidence type="ECO:0000256" key="5">
    <source>
        <dbReference type="ARBA" id="ARBA00014116"/>
    </source>
</evidence>
<dbReference type="InterPro" id="IPR007484">
    <property type="entry name" value="Peptidase_M28"/>
</dbReference>
<proteinExistence type="predicted"/>
<evidence type="ECO:0000256" key="9">
    <source>
        <dbReference type="ARBA" id="ARBA00022723"/>
    </source>
</evidence>
<name>A0ABW1KTP2_9PROT</name>
<protein>
    <recommendedName>
        <fullName evidence="5">Carboxypeptidase Q</fullName>
    </recommendedName>
    <alternativeName>
        <fullName evidence="20">Plasma glutamate carboxypeptidase</fullName>
    </alternativeName>
</protein>
<dbReference type="Proteomes" id="UP001596116">
    <property type="component" value="Unassembled WGS sequence"/>
</dbReference>
<evidence type="ECO:0000256" key="20">
    <source>
        <dbReference type="ARBA" id="ARBA00033328"/>
    </source>
</evidence>
<dbReference type="Gene3D" id="3.40.630.10">
    <property type="entry name" value="Zn peptidases"/>
    <property type="match status" value="1"/>
</dbReference>
<evidence type="ECO:0000256" key="16">
    <source>
        <dbReference type="ARBA" id="ARBA00023145"/>
    </source>
</evidence>
<evidence type="ECO:0000256" key="3">
    <source>
        <dbReference type="ARBA" id="ARBA00004555"/>
    </source>
</evidence>
<evidence type="ECO:0000313" key="24">
    <source>
        <dbReference type="Proteomes" id="UP001596116"/>
    </source>
</evidence>
<keyword evidence="12" id="KW-0256">Endoplasmic reticulum</keyword>
<reference evidence="23 24" key="1">
    <citation type="submission" date="2024-09" db="EMBL/GenBank/DDBJ databases">
        <authorList>
            <person name="Zhang Z.-H."/>
        </authorList>
    </citation>
    <scope>NUCLEOTIDE SEQUENCE [LARGE SCALE GENOMIC DNA]</scope>
    <source>
        <strain evidence="23 24">HHTR114</strain>
    </source>
</reference>
<keyword evidence="10 21" id="KW-0732">Signal</keyword>
<feature type="signal peptide" evidence="21">
    <location>
        <begin position="1"/>
        <end position="21"/>
    </location>
</feature>
<dbReference type="SUPFAM" id="SSF53187">
    <property type="entry name" value="Zn-dependent exopeptidases"/>
    <property type="match status" value="1"/>
</dbReference>
<keyword evidence="7" id="KW-0121">Carboxypeptidase</keyword>
<evidence type="ECO:0000256" key="10">
    <source>
        <dbReference type="ARBA" id="ARBA00022729"/>
    </source>
</evidence>
<keyword evidence="14" id="KW-0333">Golgi apparatus</keyword>
<evidence type="ECO:0000256" key="6">
    <source>
        <dbReference type="ARBA" id="ARBA00022525"/>
    </source>
</evidence>
<evidence type="ECO:0000256" key="19">
    <source>
        <dbReference type="ARBA" id="ARBA00025833"/>
    </source>
</evidence>
<dbReference type="RefSeq" id="WP_379879980.1">
    <property type="nucleotide sequence ID" value="NZ_JBHPON010000001.1"/>
</dbReference>
<evidence type="ECO:0000256" key="14">
    <source>
        <dbReference type="ARBA" id="ARBA00023034"/>
    </source>
</evidence>
<evidence type="ECO:0000256" key="12">
    <source>
        <dbReference type="ARBA" id="ARBA00022824"/>
    </source>
</evidence>
<keyword evidence="6" id="KW-0964">Secreted</keyword>
<keyword evidence="13" id="KW-0862">Zinc</keyword>
<keyword evidence="9" id="KW-0479">Metal-binding</keyword>
<comment type="subcellular location">
    <subcellularLocation>
        <location evidence="1">Endoplasmic reticulum</location>
    </subcellularLocation>
    <subcellularLocation>
        <location evidence="3">Golgi apparatus</location>
    </subcellularLocation>
    <subcellularLocation>
        <location evidence="2">Lysosome</location>
    </subcellularLocation>
    <subcellularLocation>
        <location evidence="4">Secreted</location>
    </subcellularLocation>
</comment>
<dbReference type="Gene3D" id="3.50.30.30">
    <property type="match status" value="1"/>
</dbReference>
<evidence type="ECO:0000256" key="13">
    <source>
        <dbReference type="ARBA" id="ARBA00022833"/>
    </source>
</evidence>
<gene>
    <name evidence="23" type="ORF">ACFMB1_03945</name>
</gene>
<evidence type="ECO:0000313" key="23">
    <source>
        <dbReference type="EMBL" id="MFC6034680.1"/>
    </source>
</evidence>
<keyword evidence="24" id="KW-1185">Reference proteome</keyword>
<accession>A0ABW1KTP2</accession>
<feature type="domain" description="Peptidase M28" evidence="22">
    <location>
        <begin position="265"/>
        <end position="452"/>
    </location>
</feature>
<dbReference type="PANTHER" id="PTHR12053">
    <property type="entry name" value="PROTEASE FAMILY M28 PLASMA GLUTAMATE CARBOXYPEPTIDASE-RELATED"/>
    <property type="match status" value="1"/>
</dbReference>
<dbReference type="Pfam" id="PF04389">
    <property type="entry name" value="Peptidase_M28"/>
    <property type="match status" value="1"/>
</dbReference>
<keyword evidence="8" id="KW-0645">Protease</keyword>
<evidence type="ECO:0000259" key="22">
    <source>
        <dbReference type="Pfam" id="PF04389"/>
    </source>
</evidence>